<comment type="function">
    <text evidence="2">Neddylation of cullins play an essential role in the regulation of SCF-type complexes activity.</text>
</comment>
<evidence type="ECO:0000256" key="2">
    <source>
        <dbReference type="RuleBase" id="RU410713"/>
    </source>
</evidence>
<dbReference type="Gene3D" id="1.10.238.10">
    <property type="entry name" value="EF-hand"/>
    <property type="match status" value="1"/>
</dbReference>
<proteinExistence type="predicted"/>
<evidence type="ECO:0000259" key="3">
    <source>
        <dbReference type="PROSITE" id="PS51229"/>
    </source>
</evidence>
<dbReference type="InterPro" id="IPR009060">
    <property type="entry name" value="UBA-like_sf"/>
</dbReference>
<dbReference type="Pfam" id="PF14555">
    <property type="entry name" value="UBA_4"/>
    <property type="match status" value="1"/>
</dbReference>
<dbReference type="RefSeq" id="XP_003958771.1">
    <property type="nucleotide sequence ID" value="XM_003958722.1"/>
</dbReference>
<dbReference type="GO" id="GO:0032182">
    <property type="term" value="F:ubiquitin-like protein binding"/>
    <property type="evidence" value="ECO:0007669"/>
    <property type="project" value="EnsemblFungi"/>
</dbReference>
<dbReference type="GO" id="GO:0097602">
    <property type="term" value="F:cullin family protein binding"/>
    <property type="evidence" value="ECO:0007669"/>
    <property type="project" value="EnsemblFungi"/>
</dbReference>
<dbReference type="PROSITE" id="PS51229">
    <property type="entry name" value="DCUN1"/>
    <property type="match status" value="1"/>
</dbReference>
<dbReference type="GO" id="GO:0000151">
    <property type="term" value="C:ubiquitin ligase complex"/>
    <property type="evidence" value="ECO:0007669"/>
    <property type="project" value="TreeGrafter"/>
</dbReference>
<reference evidence="4 5" key="1">
    <citation type="journal article" date="2011" name="Proc. Natl. Acad. Sci. U.S.A.">
        <title>Evolutionary erosion of yeast sex chromosomes by mating-type switching accidents.</title>
        <authorList>
            <person name="Gordon J.L."/>
            <person name="Armisen D."/>
            <person name="Proux-Wera E."/>
            <person name="Oheigeartaigh S.S."/>
            <person name="Byrne K.P."/>
            <person name="Wolfe K.H."/>
        </authorList>
    </citation>
    <scope>NUCLEOTIDE SEQUENCE [LARGE SCALE GENOMIC DNA]</scope>
    <source>
        <strain evidence="5">ATCC 22294 / BCRC 22015 / CBS 2517 / CECT 1963 / NBRC 1671 / NRRL Y-8276</strain>
    </source>
</reference>
<sequence>MVKSMEEEAIVHFIGFTQCEPAMARKYLSKNRWNINYALNDFYDSELGGFTKEHERSNRRAVYPKELVQLFRDYCSEDTYIDFQGMIKLIKDCGLAIEDLATICLAHILHWENLQDKIYRDDFLQYLFEQGCCTVNDIKVVLKDLNEKLNTDPTYFTTIYNFSFGLILDDDTRNQSIDMDIAIEYWKLFFLNESIQSVEISNELLSLWFQFLADERKKQVSKDIWQMILEFFRKFKDLESLKESYDENDPWPFVIDEFYEYLQDTGKL</sequence>
<keyword evidence="5" id="KW-1185">Reference proteome</keyword>
<name>H2AZ80_KAZAF</name>
<dbReference type="PANTHER" id="PTHR12281:SF31">
    <property type="entry name" value="DCN1-LIKE PROTEIN 3"/>
    <property type="match status" value="1"/>
</dbReference>
<feature type="domain" description="DCUN1" evidence="3">
    <location>
        <begin position="62"/>
        <end position="263"/>
    </location>
</feature>
<dbReference type="STRING" id="1071382.H2AZ80"/>
<accession>H2AZ80</accession>
<dbReference type="InterPro" id="IPR005176">
    <property type="entry name" value="PONY_dom"/>
</dbReference>
<dbReference type="EMBL" id="HE650828">
    <property type="protein sequence ID" value="CCF59636.1"/>
    <property type="molecule type" value="Genomic_DNA"/>
</dbReference>
<dbReference type="InterPro" id="IPR042460">
    <property type="entry name" value="DCN1-like_PONY"/>
</dbReference>
<dbReference type="GO" id="GO:0030674">
    <property type="term" value="F:protein-macromolecule adaptor activity"/>
    <property type="evidence" value="ECO:0007669"/>
    <property type="project" value="EnsemblFungi"/>
</dbReference>
<dbReference type="InterPro" id="IPR014764">
    <property type="entry name" value="DCN-prot"/>
</dbReference>
<dbReference type="OrthoDB" id="27198at2759"/>
<evidence type="ECO:0000313" key="4">
    <source>
        <dbReference type="EMBL" id="CCF59636.1"/>
    </source>
</evidence>
<dbReference type="AlphaFoldDB" id="H2AZ80"/>
<dbReference type="eggNOG" id="KOG3077">
    <property type="taxonomic scope" value="Eukaryota"/>
</dbReference>
<evidence type="ECO:0000256" key="1">
    <source>
        <dbReference type="ARBA" id="ARBA00022786"/>
    </source>
</evidence>
<organism evidence="4 5">
    <name type="scientific">Kazachstania africana (strain ATCC 22294 / BCRC 22015 / CBS 2517 / CECT 1963 / NBRC 1671 / NRRL Y-8276)</name>
    <name type="common">Yeast</name>
    <name type="synonym">Kluyveromyces africanus</name>
    <dbReference type="NCBI Taxonomy" id="1071382"/>
    <lineage>
        <taxon>Eukaryota</taxon>
        <taxon>Fungi</taxon>
        <taxon>Dikarya</taxon>
        <taxon>Ascomycota</taxon>
        <taxon>Saccharomycotina</taxon>
        <taxon>Saccharomycetes</taxon>
        <taxon>Saccharomycetales</taxon>
        <taxon>Saccharomycetaceae</taxon>
        <taxon>Kazachstania</taxon>
    </lineage>
</organism>
<dbReference type="GeneID" id="13883409"/>
<dbReference type="Gene3D" id="1.10.8.10">
    <property type="entry name" value="DNA helicase RuvA subunit, C-terminal domain"/>
    <property type="match status" value="1"/>
</dbReference>
<dbReference type="InParanoid" id="H2AZ80"/>
<dbReference type="GO" id="GO:0031624">
    <property type="term" value="F:ubiquitin conjugating enzyme binding"/>
    <property type="evidence" value="ECO:0007669"/>
    <property type="project" value="EnsemblFungi"/>
</dbReference>
<keyword evidence="1" id="KW-0833">Ubl conjugation pathway</keyword>
<dbReference type="HOGENOM" id="CLU_047042_0_0_1"/>
<dbReference type="Pfam" id="PF03556">
    <property type="entry name" value="Cullin_binding"/>
    <property type="match status" value="1"/>
</dbReference>
<protein>
    <recommendedName>
        <fullName evidence="2">Defective in cullin neddylation protein</fullName>
    </recommendedName>
</protein>
<dbReference type="FunCoup" id="H2AZ80">
    <property type="interactions" value="448"/>
</dbReference>
<evidence type="ECO:0000313" key="5">
    <source>
        <dbReference type="Proteomes" id="UP000005220"/>
    </source>
</evidence>
<dbReference type="Gene3D" id="1.10.238.200">
    <property type="entry name" value="Cullin, PONY binding domain"/>
    <property type="match status" value="1"/>
</dbReference>
<gene>
    <name evidence="4" type="primary">KAFR0H02270</name>
    <name evidence="4" type="ORF">KAFR_0H02270</name>
</gene>
<dbReference type="PANTHER" id="PTHR12281">
    <property type="entry name" value="RP42 RELATED"/>
    <property type="match status" value="1"/>
</dbReference>
<dbReference type="GO" id="GO:0045116">
    <property type="term" value="P:protein neddylation"/>
    <property type="evidence" value="ECO:0007669"/>
    <property type="project" value="EnsemblFungi"/>
</dbReference>
<dbReference type="SUPFAM" id="SSF46934">
    <property type="entry name" value="UBA-like"/>
    <property type="match status" value="1"/>
</dbReference>
<dbReference type="Proteomes" id="UP000005220">
    <property type="component" value="Chromosome 8"/>
</dbReference>
<dbReference type="KEGG" id="kaf:KAFR_0H02270"/>